<dbReference type="Gene3D" id="3.40.33.10">
    <property type="entry name" value="CAP"/>
    <property type="match status" value="1"/>
</dbReference>
<proteinExistence type="predicted"/>
<dbReference type="EMBL" id="CP007155">
    <property type="protein sequence ID" value="AHH95283.1"/>
    <property type="molecule type" value="Genomic_DNA"/>
</dbReference>
<feature type="transmembrane region" description="Helical" evidence="2">
    <location>
        <begin position="12"/>
        <end position="34"/>
    </location>
</feature>
<accession>W5W291</accession>
<dbReference type="PANTHER" id="PTHR31157:SF1">
    <property type="entry name" value="SCP DOMAIN-CONTAINING PROTEIN"/>
    <property type="match status" value="1"/>
</dbReference>
<keyword evidence="2" id="KW-1133">Transmembrane helix</keyword>
<organism evidence="4 5">
    <name type="scientific">Kutzneria albida DSM 43870</name>
    <dbReference type="NCBI Taxonomy" id="1449976"/>
    <lineage>
        <taxon>Bacteria</taxon>
        <taxon>Bacillati</taxon>
        <taxon>Actinomycetota</taxon>
        <taxon>Actinomycetes</taxon>
        <taxon>Pseudonocardiales</taxon>
        <taxon>Pseudonocardiaceae</taxon>
        <taxon>Kutzneria</taxon>
    </lineage>
</organism>
<evidence type="ECO:0000256" key="1">
    <source>
        <dbReference type="SAM" id="MobiDB-lite"/>
    </source>
</evidence>
<dbReference type="AlphaFoldDB" id="W5W291"/>
<dbReference type="InterPro" id="IPR014044">
    <property type="entry name" value="CAP_dom"/>
</dbReference>
<dbReference type="RefSeq" id="WP_052360443.1">
    <property type="nucleotide sequence ID" value="NZ_CP007155.1"/>
</dbReference>
<evidence type="ECO:0000259" key="3">
    <source>
        <dbReference type="Pfam" id="PF00188"/>
    </source>
</evidence>
<dbReference type="CDD" id="cd05379">
    <property type="entry name" value="CAP_bacterial"/>
    <property type="match status" value="1"/>
</dbReference>
<dbReference type="eggNOG" id="COG2340">
    <property type="taxonomic scope" value="Bacteria"/>
</dbReference>
<keyword evidence="2" id="KW-0812">Transmembrane</keyword>
<dbReference type="InterPro" id="IPR035940">
    <property type="entry name" value="CAP_sf"/>
</dbReference>
<evidence type="ECO:0000256" key="2">
    <source>
        <dbReference type="SAM" id="Phobius"/>
    </source>
</evidence>
<dbReference type="Proteomes" id="UP000019225">
    <property type="component" value="Chromosome"/>
</dbReference>
<name>W5W291_9PSEU</name>
<evidence type="ECO:0000313" key="5">
    <source>
        <dbReference type="Proteomes" id="UP000019225"/>
    </source>
</evidence>
<sequence length="235" mass="24651">MSVPDNGRKRPILLVCLALAAAVVVGVLVAALAVQTRPTAARLPEEVVAVATPLTLTTTVGGSTTTTTSASPTTTTTTTTTPTTTTRSSTSTVKAAPPVVTSSAVKPANSGPENEVLALVNKERRANGCGDLHWDDRLALAARKHSQDMAVRNYFSHDTPEGVDPWQRIKAVGYADPSGENIAAGQNGPESVMTSWMNSPGHRANILNCSFKALGVGEYKGGSYGFYWTQDFGYA</sequence>
<dbReference type="PANTHER" id="PTHR31157">
    <property type="entry name" value="SCP DOMAIN-CONTAINING PROTEIN"/>
    <property type="match status" value="1"/>
</dbReference>
<dbReference type="SUPFAM" id="SSF55797">
    <property type="entry name" value="PR-1-like"/>
    <property type="match status" value="1"/>
</dbReference>
<keyword evidence="2" id="KW-0472">Membrane</keyword>
<keyword evidence="5" id="KW-1185">Reference proteome</keyword>
<protein>
    <recommendedName>
        <fullName evidence="3">SCP domain-containing protein</fullName>
    </recommendedName>
</protein>
<evidence type="ECO:0000313" key="4">
    <source>
        <dbReference type="EMBL" id="AHH95283.1"/>
    </source>
</evidence>
<dbReference type="PATRIC" id="fig|1449976.3.peg.1908"/>
<dbReference type="HOGENOM" id="CLU_1178984_0_0_11"/>
<feature type="region of interest" description="Disordered" evidence="1">
    <location>
        <begin position="58"/>
        <end position="111"/>
    </location>
</feature>
<feature type="domain" description="SCP" evidence="3">
    <location>
        <begin position="117"/>
        <end position="232"/>
    </location>
</feature>
<gene>
    <name evidence="4" type="ORF">KALB_1913</name>
</gene>
<feature type="compositionally biased region" description="Low complexity" evidence="1">
    <location>
        <begin position="58"/>
        <end position="93"/>
    </location>
</feature>
<reference evidence="4 5" key="1">
    <citation type="journal article" date="2014" name="BMC Genomics">
        <title>Complete genome sequence of producer of the glycopeptide antibiotic Aculeximycin Kutzneria albida DSM 43870T, a representative of minor genus of Pseudonocardiaceae.</title>
        <authorList>
            <person name="Rebets Y."/>
            <person name="Tokovenko B."/>
            <person name="Lushchyk I."/>
            <person name="Ruckert C."/>
            <person name="Zaburannyi N."/>
            <person name="Bechthold A."/>
            <person name="Kalinowski J."/>
            <person name="Luzhetskyy A."/>
        </authorList>
    </citation>
    <scope>NUCLEOTIDE SEQUENCE [LARGE SCALE GENOMIC DNA]</scope>
    <source>
        <strain evidence="4">DSM 43870</strain>
    </source>
</reference>
<dbReference type="Pfam" id="PF00188">
    <property type="entry name" value="CAP"/>
    <property type="match status" value="1"/>
</dbReference>
<dbReference type="STRING" id="1449976.KALB_1913"/>
<dbReference type="KEGG" id="kal:KALB_1913"/>